<sequence>MLFCEWTDPDGYVSECLWDLLGTYIPLAYQVCLSRDRL</sequence>
<evidence type="ECO:0000313" key="1">
    <source>
        <dbReference type="EMBL" id="KGG20350.1"/>
    </source>
</evidence>
<organism evidence="1 2">
    <name type="scientific">Prochlorococcus marinus str. PAC1</name>
    <dbReference type="NCBI Taxonomy" id="59924"/>
    <lineage>
        <taxon>Bacteria</taxon>
        <taxon>Bacillati</taxon>
        <taxon>Cyanobacteriota</taxon>
        <taxon>Cyanophyceae</taxon>
        <taxon>Synechococcales</taxon>
        <taxon>Prochlorococcaceae</taxon>
        <taxon>Prochlorococcus</taxon>
    </lineage>
</organism>
<dbReference type="AlphaFoldDB" id="A0A0A2C621"/>
<name>A0A0A2C621_PROMR</name>
<evidence type="ECO:0000313" key="2">
    <source>
        <dbReference type="Proteomes" id="UP000030392"/>
    </source>
</evidence>
<accession>A0A0A2C621</accession>
<reference evidence="2" key="1">
    <citation type="journal article" date="2014" name="Sci. Data">
        <title>Genomes of diverse isolates of the marine cyanobacterium Prochlorococcus.</title>
        <authorList>
            <person name="Biller S."/>
            <person name="Berube P."/>
            <person name="Thompson J."/>
            <person name="Kelly L."/>
            <person name="Roggensack S."/>
            <person name="Awad L."/>
            <person name="Roache-Johnson K."/>
            <person name="Ding H."/>
            <person name="Giovannoni S.J."/>
            <person name="Moore L.R."/>
            <person name="Chisholm S.W."/>
        </authorList>
    </citation>
    <scope>NUCLEOTIDE SEQUENCE [LARGE SCALE GENOMIC DNA]</scope>
    <source>
        <strain evidence="2">PAC1</strain>
    </source>
</reference>
<dbReference type="EMBL" id="JNAX01000012">
    <property type="protein sequence ID" value="KGG20350.1"/>
    <property type="molecule type" value="Genomic_DNA"/>
</dbReference>
<proteinExistence type="predicted"/>
<comment type="caution">
    <text evidence="1">The sequence shown here is derived from an EMBL/GenBank/DDBJ whole genome shotgun (WGS) entry which is preliminary data.</text>
</comment>
<protein>
    <submittedName>
        <fullName evidence="1">Uncharacterized protein</fullName>
    </submittedName>
</protein>
<gene>
    <name evidence="1" type="ORF">EV03_1312</name>
</gene>
<dbReference type="Proteomes" id="UP000030392">
    <property type="component" value="Unassembled WGS sequence"/>
</dbReference>